<accession>A0ABM8AS63</accession>
<dbReference type="PANTHER" id="PTHR43304">
    <property type="entry name" value="PHYTOCHROME-LIKE PROTEIN CPH1"/>
    <property type="match status" value="1"/>
</dbReference>
<evidence type="ECO:0000256" key="6">
    <source>
        <dbReference type="SAM" id="Coils"/>
    </source>
</evidence>
<dbReference type="InterPro" id="IPR035965">
    <property type="entry name" value="PAS-like_dom_sf"/>
</dbReference>
<dbReference type="SMART" id="SM00387">
    <property type="entry name" value="HATPase_c"/>
    <property type="match status" value="1"/>
</dbReference>
<feature type="domain" description="PAC" evidence="8">
    <location>
        <begin position="325"/>
        <end position="377"/>
    </location>
</feature>
<dbReference type="Gene3D" id="1.20.5.1930">
    <property type="match status" value="1"/>
</dbReference>
<dbReference type="CDD" id="cd00130">
    <property type="entry name" value="PAS"/>
    <property type="match status" value="4"/>
</dbReference>
<keyword evidence="6" id="KW-0175">Coiled coil</keyword>
<feature type="domain" description="PAC" evidence="8">
    <location>
        <begin position="69"/>
        <end position="119"/>
    </location>
</feature>
<evidence type="ECO:0000259" key="7">
    <source>
        <dbReference type="PROSITE" id="PS50112"/>
    </source>
</evidence>
<dbReference type="Pfam" id="PF02518">
    <property type="entry name" value="HATPase_c"/>
    <property type="match status" value="1"/>
</dbReference>
<evidence type="ECO:0000256" key="3">
    <source>
        <dbReference type="ARBA" id="ARBA00022553"/>
    </source>
</evidence>
<dbReference type="PROSITE" id="PS50112">
    <property type="entry name" value="PAS"/>
    <property type="match status" value="2"/>
</dbReference>
<gene>
    <name evidence="9" type="ORF">JCM14722_16820</name>
</gene>
<evidence type="ECO:0000256" key="5">
    <source>
        <dbReference type="ARBA" id="ARBA00022777"/>
    </source>
</evidence>
<dbReference type="InterPro" id="IPR000700">
    <property type="entry name" value="PAS-assoc_C"/>
</dbReference>
<evidence type="ECO:0000256" key="2">
    <source>
        <dbReference type="ARBA" id="ARBA00012438"/>
    </source>
</evidence>
<dbReference type="SMART" id="SM00091">
    <property type="entry name" value="PAS"/>
    <property type="match status" value="4"/>
</dbReference>
<dbReference type="SUPFAM" id="SSF55874">
    <property type="entry name" value="ATPase domain of HSP90 chaperone/DNA topoisomerase II/histidine kinase"/>
    <property type="match status" value="1"/>
</dbReference>
<evidence type="ECO:0000256" key="1">
    <source>
        <dbReference type="ARBA" id="ARBA00000085"/>
    </source>
</evidence>
<protein>
    <recommendedName>
        <fullName evidence="2">histidine kinase</fullName>
        <ecNumber evidence="2">2.7.13.3</ecNumber>
    </recommendedName>
</protein>
<dbReference type="Pfam" id="PF08447">
    <property type="entry name" value="PAS_3"/>
    <property type="match status" value="3"/>
</dbReference>
<dbReference type="PROSITE" id="PS50113">
    <property type="entry name" value="PAC"/>
    <property type="match status" value="4"/>
</dbReference>
<feature type="domain" description="PAS" evidence="7">
    <location>
        <begin position="271"/>
        <end position="322"/>
    </location>
</feature>
<dbReference type="Pfam" id="PF13426">
    <property type="entry name" value="PAS_9"/>
    <property type="match status" value="2"/>
</dbReference>
<dbReference type="Gene3D" id="3.30.450.20">
    <property type="entry name" value="PAS domain"/>
    <property type="match status" value="5"/>
</dbReference>
<dbReference type="PANTHER" id="PTHR43304:SF1">
    <property type="entry name" value="PAC DOMAIN-CONTAINING PROTEIN"/>
    <property type="match status" value="1"/>
</dbReference>
<dbReference type="InterPro" id="IPR003594">
    <property type="entry name" value="HATPase_dom"/>
</dbReference>
<dbReference type="EC" id="2.7.13.3" evidence="2"/>
<dbReference type="Gene3D" id="3.30.565.10">
    <property type="entry name" value="Histidine kinase-like ATPase, C-terminal domain"/>
    <property type="match status" value="1"/>
</dbReference>
<dbReference type="Proteomes" id="UP001061361">
    <property type="component" value="Chromosome"/>
</dbReference>
<reference evidence="9" key="1">
    <citation type="submission" date="2022-08" db="EMBL/GenBank/DDBJ databases">
        <title>Genome Sequence of the sulphate-reducing bacterium, Pseudodesulfovibrio portus JCM14722.</title>
        <authorList>
            <person name="Kondo R."/>
            <person name="Kataoka T."/>
        </authorList>
    </citation>
    <scope>NUCLEOTIDE SEQUENCE</scope>
    <source>
        <strain evidence="9">JCM 14722</strain>
    </source>
</reference>
<dbReference type="InterPro" id="IPR000014">
    <property type="entry name" value="PAS"/>
</dbReference>
<dbReference type="InterPro" id="IPR001610">
    <property type="entry name" value="PAC"/>
</dbReference>
<dbReference type="InterPro" id="IPR011712">
    <property type="entry name" value="Sig_transdc_His_kin_sub3_dim/P"/>
</dbReference>
<dbReference type="InterPro" id="IPR013655">
    <property type="entry name" value="PAS_fold_3"/>
</dbReference>
<dbReference type="NCBIfam" id="TIGR00229">
    <property type="entry name" value="sensory_box"/>
    <property type="match status" value="4"/>
</dbReference>
<feature type="domain" description="PAC" evidence="8">
    <location>
        <begin position="485"/>
        <end position="537"/>
    </location>
</feature>
<proteinExistence type="predicted"/>
<evidence type="ECO:0000256" key="4">
    <source>
        <dbReference type="ARBA" id="ARBA00022679"/>
    </source>
</evidence>
<feature type="domain" description="PAC" evidence="8">
    <location>
        <begin position="196"/>
        <end position="248"/>
    </location>
</feature>
<dbReference type="CDD" id="cd16917">
    <property type="entry name" value="HATPase_UhpB-NarQ-NarX-like"/>
    <property type="match status" value="1"/>
</dbReference>
<name>A0ABM8AS63_9BACT</name>
<keyword evidence="5" id="KW-0418">Kinase</keyword>
<dbReference type="SMART" id="SM00086">
    <property type="entry name" value="PAC"/>
    <property type="match status" value="5"/>
</dbReference>
<evidence type="ECO:0000313" key="9">
    <source>
        <dbReference type="EMBL" id="BDQ34140.1"/>
    </source>
</evidence>
<dbReference type="Pfam" id="PF07730">
    <property type="entry name" value="HisKA_3"/>
    <property type="match status" value="1"/>
</dbReference>
<comment type="catalytic activity">
    <reaction evidence="1">
        <text>ATP + protein L-histidine = ADP + protein N-phospho-L-histidine.</text>
        <dbReference type="EC" id="2.7.13.3"/>
    </reaction>
</comment>
<dbReference type="InterPro" id="IPR036890">
    <property type="entry name" value="HATPase_C_sf"/>
</dbReference>
<sequence length="921" mass="105600">MLDASGVAMAIRDSRLSPLFANQAFRDFYGHTLEYILTTPKEVALPADTISLYSDDIQPAMAAGLTWEGTYDIRTLAGETRKVWGRFTPVLDDDAALTHVISIMRDATDFERMRKTLTQTERHFSFLAENPSDCLFRVRLSNGRCDYISPAIESITGYRPQEFYDTPKLFRRLFPDAWRGTIGQWWQELRQGISRYDYELPLIHRDGTRKWVHQRIKVIFDDQGDPVAVEGIITNITDRHKTEEALAAARKSLNFISNSTSDIFFRLRIPEGTYDYLSPSVERFSGYTMEEYEADPRLIKNIFHPDWKGYFQETWGELLRGEVRPVYEFQFIHKSGEIRWASQRVVLHKDEHGNPIAIEGIATDITERRMAEEAARESESRFRALFEEAPISLWEEDLTDLKAYFDELKDRGIANFRQFFYDNPDALAHCAGLVKVVDVNKATLDLLGARDKDELFGNLEKVLTESSMAAFTEEMILLASGGCEYCGEITHRTLDGETIWVMVHFFVPPEYADSLSRVIVSLLDVTPRKKAEEALMDSEERYRILAENSREGVIVVQGEEVKYINERMSEIIERDIRELDRATLIKAIHPEDRDRVLSQLEGLLSGSRNEAFASLRAVTSRGATRWLTLTARPIMWDGNEARLEILTDVTHHKTLETELLRAHAEMEDRIRKRTAELSEANVRLKAVAEERGKAQERILSLTQQLIRIQEDERQRISRDLHDNVAQDLSSIMLKMETLFDDQGDVNNELRGRRKNVTDILHKAIASVRDIAYGLRPPALEQLGLAGALKNLCKDVASKHSCNVDFFATGIEDIPMDFDAEINIYRMIQEAVRNITRHAEATRATIRMVASHPDILIRIEDNGCGFDLNRRLEQAVREKRMGVRSMEERSRLVGGTLEIQSLPGTGTRVLFKIPIETARRRD</sequence>
<keyword evidence="10" id="KW-1185">Reference proteome</keyword>
<dbReference type="SUPFAM" id="SSF55785">
    <property type="entry name" value="PYP-like sensor domain (PAS domain)"/>
    <property type="match status" value="5"/>
</dbReference>
<keyword evidence="3" id="KW-0597">Phosphoprotein</keyword>
<dbReference type="EMBL" id="AP026708">
    <property type="protein sequence ID" value="BDQ34140.1"/>
    <property type="molecule type" value="Genomic_DNA"/>
</dbReference>
<evidence type="ECO:0000259" key="8">
    <source>
        <dbReference type="PROSITE" id="PS50113"/>
    </source>
</evidence>
<organism evidence="9 10">
    <name type="scientific">Pseudodesulfovibrio portus</name>
    <dbReference type="NCBI Taxonomy" id="231439"/>
    <lineage>
        <taxon>Bacteria</taxon>
        <taxon>Pseudomonadati</taxon>
        <taxon>Thermodesulfobacteriota</taxon>
        <taxon>Desulfovibrionia</taxon>
        <taxon>Desulfovibrionales</taxon>
        <taxon>Desulfovibrionaceae</taxon>
    </lineage>
</organism>
<evidence type="ECO:0000313" key="10">
    <source>
        <dbReference type="Proteomes" id="UP001061361"/>
    </source>
</evidence>
<feature type="domain" description="PAS" evidence="7">
    <location>
        <begin position="120"/>
        <end position="176"/>
    </location>
</feature>
<keyword evidence="4" id="KW-0808">Transferase</keyword>
<dbReference type="InterPro" id="IPR052162">
    <property type="entry name" value="Sensor_kinase/Photoreceptor"/>
</dbReference>
<feature type="coiled-coil region" evidence="6">
    <location>
        <begin position="677"/>
        <end position="704"/>
    </location>
</feature>